<dbReference type="Pfam" id="PF24137">
    <property type="entry name" value="DA_N"/>
    <property type="match status" value="1"/>
</dbReference>
<dbReference type="PANTHER" id="PTHR48097:SF9">
    <property type="entry name" value="L-THREONINE ALDOLASE"/>
    <property type="match status" value="1"/>
</dbReference>
<accession>A0A8H4J687</accession>
<dbReference type="GO" id="GO:0005829">
    <property type="term" value="C:cytosol"/>
    <property type="evidence" value="ECO:0007669"/>
    <property type="project" value="TreeGrafter"/>
</dbReference>
<dbReference type="Proteomes" id="UP000572817">
    <property type="component" value="Unassembled WGS sequence"/>
</dbReference>
<evidence type="ECO:0000313" key="10">
    <source>
        <dbReference type="Proteomes" id="UP000572817"/>
    </source>
</evidence>
<dbReference type="InterPro" id="IPR057722">
    <property type="entry name" value="AsqO/PenF-like_C"/>
</dbReference>
<protein>
    <submittedName>
        <fullName evidence="9">Beta-eliminating lyase</fullName>
    </submittedName>
</protein>
<feature type="region of interest" description="Disordered" evidence="5">
    <location>
        <begin position="649"/>
        <end position="669"/>
    </location>
</feature>
<evidence type="ECO:0000256" key="4">
    <source>
        <dbReference type="ARBA" id="ARBA00023239"/>
    </source>
</evidence>
<gene>
    <name evidence="9" type="ORF">GTA08_BOTSDO01718</name>
</gene>
<dbReference type="InterPro" id="IPR015424">
    <property type="entry name" value="PyrdxlP-dep_Trfase"/>
</dbReference>
<keyword evidence="10" id="KW-1185">Reference proteome</keyword>
<dbReference type="Gene3D" id="3.40.640.10">
    <property type="entry name" value="Type I PLP-dependent aspartate aminotransferase-like (Major domain)"/>
    <property type="match status" value="1"/>
</dbReference>
<dbReference type="AlphaFoldDB" id="A0A8H4J687"/>
<evidence type="ECO:0000259" key="6">
    <source>
        <dbReference type="Pfam" id="PF01212"/>
    </source>
</evidence>
<name>A0A8H4J687_9PEZI</name>
<dbReference type="InterPro" id="IPR056402">
    <property type="entry name" value="DA_N"/>
</dbReference>
<evidence type="ECO:0000256" key="3">
    <source>
        <dbReference type="ARBA" id="ARBA00022898"/>
    </source>
</evidence>
<keyword evidence="3" id="KW-0663">Pyridoxal phosphate</keyword>
<dbReference type="OrthoDB" id="3914164at2759"/>
<evidence type="ECO:0000259" key="7">
    <source>
        <dbReference type="Pfam" id="PF24137"/>
    </source>
</evidence>
<comment type="similarity">
    <text evidence="2">Belongs to the threonine aldolase family.</text>
</comment>
<dbReference type="PANTHER" id="PTHR48097">
    <property type="entry name" value="L-THREONINE ALDOLASE-RELATED"/>
    <property type="match status" value="1"/>
</dbReference>
<dbReference type="GO" id="GO:0006567">
    <property type="term" value="P:L-threonine catabolic process"/>
    <property type="evidence" value="ECO:0007669"/>
    <property type="project" value="TreeGrafter"/>
</dbReference>
<sequence length="735" mass="79076">MQPSTTASTAKDGVEWGSTRNSHNDFRKYLSTPLQFILPSLSLDADVLSVRVSGDVVTTPSLHQLRAIARTTLRDDVYREDPTTIALERHVAALCGAEAAAFCLSSTMANQLGLPALLDRAPPHAILASADAHIIHWEAGGPALLSGASVQGDSPAEWEASGTPTAVVGVEIPSGGKIMPLTELRDVSAWCHERGVLMHMDGSRLWEAVAAGAGSLSDYVRLCDAVCLVSSKSLGAPMGAVVVGSAALVHGVRRLRKAVGGGMRQAGVLATAARAAIDEGFGSNEWGEPEQIKTWMRVHDLAKAVGGMWTRRGGRLLKDVETHMVWVDLKGIGLDEKSWNETGKKFGKQRGFRFRSFDSPRTIISAAVPNYIPKLISNIFLASKPSHGSTEIDFTSQPYNFDAPRVLNNNASAWDWWYFDAAAQDSDFGLTVVFYNSFEISSPTNLTSISLAVTLPNGTMLEEVALNSSGAIITQERCVEGASGGWNGVGFSFKSEDGMGKYTIIIDAPDQGVQGTFVLEAIAPPHYPCSANIDVAQDTQIVPNMGWANAIPDAIATVNLTITDLETHASEEIVVTNGVGYHDKNWGDRSITKTIQAWNWGHARIGEYSVVWFDVIDQAGEEYTSGYVAKNGRVLAAACDVGSVKVRPVPNDNNSTSGKWPPTAGEQPPTKLTMTFDAGEDGSLQVDTSNDIVLHSTPIYRRWTGPVRANIVGQKEKFTGRGVWEMITMLGFSED</sequence>
<proteinExistence type="inferred from homology"/>
<evidence type="ECO:0000256" key="5">
    <source>
        <dbReference type="SAM" id="MobiDB-lite"/>
    </source>
</evidence>
<dbReference type="InterPro" id="IPR001597">
    <property type="entry name" value="ArAA_b-elim_lyase/Thr_aldolase"/>
</dbReference>
<feature type="domain" description="Diels-Alderase N-terminal" evidence="7">
    <location>
        <begin position="403"/>
        <end position="586"/>
    </location>
</feature>
<comment type="caution">
    <text evidence="9">The sequence shown here is derived from an EMBL/GenBank/DDBJ whole genome shotgun (WGS) entry which is preliminary data.</text>
</comment>
<evidence type="ECO:0000313" key="9">
    <source>
        <dbReference type="EMBL" id="KAF4313862.1"/>
    </source>
</evidence>
<evidence type="ECO:0000256" key="2">
    <source>
        <dbReference type="ARBA" id="ARBA00006966"/>
    </source>
</evidence>
<feature type="domain" description="AsqO/PenF-like C-terminal" evidence="8">
    <location>
        <begin position="593"/>
        <end position="727"/>
    </location>
</feature>
<dbReference type="FunFam" id="3.40.640.10:FF:000030">
    <property type="entry name" value="Low-specificity L-threonine aldolase"/>
    <property type="match status" value="1"/>
</dbReference>
<reference evidence="9" key="1">
    <citation type="submission" date="2020-04" db="EMBL/GenBank/DDBJ databases">
        <title>Genome Assembly and Annotation of Botryosphaeria dothidea sdau 11-99, a Latent Pathogen of Apple Fruit Ring Rot in China.</title>
        <authorList>
            <person name="Yu C."/>
            <person name="Diao Y."/>
            <person name="Lu Q."/>
            <person name="Zhao J."/>
            <person name="Cui S."/>
            <person name="Peng C."/>
            <person name="He B."/>
            <person name="Liu H."/>
        </authorList>
    </citation>
    <scope>NUCLEOTIDE SEQUENCE [LARGE SCALE GENOMIC DNA]</scope>
    <source>
        <strain evidence="9">Sdau11-99</strain>
    </source>
</reference>
<evidence type="ECO:0000256" key="1">
    <source>
        <dbReference type="ARBA" id="ARBA00001933"/>
    </source>
</evidence>
<dbReference type="Pfam" id="PF25581">
    <property type="entry name" value="AsqO_C"/>
    <property type="match status" value="1"/>
</dbReference>
<evidence type="ECO:0000259" key="8">
    <source>
        <dbReference type="Pfam" id="PF25581"/>
    </source>
</evidence>
<dbReference type="GO" id="GO:0008732">
    <property type="term" value="F:L-allo-threonine aldolase activity"/>
    <property type="evidence" value="ECO:0007669"/>
    <property type="project" value="TreeGrafter"/>
</dbReference>
<dbReference type="EMBL" id="WWBZ02000001">
    <property type="protein sequence ID" value="KAF4313862.1"/>
    <property type="molecule type" value="Genomic_DNA"/>
</dbReference>
<dbReference type="Pfam" id="PF01212">
    <property type="entry name" value="Beta_elim_lyase"/>
    <property type="match status" value="1"/>
</dbReference>
<dbReference type="SUPFAM" id="SSF53383">
    <property type="entry name" value="PLP-dependent transferases"/>
    <property type="match status" value="1"/>
</dbReference>
<organism evidence="9 10">
    <name type="scientific">Botryosphaeria dothidea</name>
    <dbReference type="NCBI Taxonomy" id="55169"/>
    <lineage>
        <taxon>Eukaryota</taxon>
        <taxon>Fungi</taxon>
        <taxon>Dikarya</taxon>
        <taxon>Ascomycota</taxon>
        <taxon>Pezizomycotina</taxon>
        <taxon>Dothideomycetes</taxon>
        <taxon>Dothideomycetes incertae sedis</taxon>
        <taxon>Botryosphaeriales</taxon>
        <taxon>Botryosphaeriaceae</taxon>
        <taxon>Botryosphaeria</taxon>
    </lineage>
</organism>
<dbReference type="GO" id="GO:0006545">
    <property type="term" value="P:glycine biosynthetic process"/>
    <property type="evidence" value="ECO:0007669"/>
    <property type="project" value="TreeGrafter"/>
</dbReference>
<keyword evidence="4 9" id="KW-0456">Lyase</keyword>
<feature type="domain" description="Aromatic amino acid beta-eliminating lyase/threonine aldolase" evidence="6">
    <location>
        <begin position="55"/>
        <end position="281"/>
    </location>
</feature>
<dbReference type="SUPFAM" id="SSF159245">
    <property type="entry name" value="AttH-like"/>
    <property type="match status" value="1"/>
</dbReference>
<comment type="cofactor">
    <cofactor evidence="1">
        <name>pyridoxal 5'-phosphate</name>
        <dbReference type="ChEBI" id="CHEBI:597326"/>
    </cofactor>
</comment>
<dbReference type="InterPro" id="IPR015421">
    <property type="entry name" value="PyrdxlP-dep_Trfase_major"/>
</dbReference>